<comment type="subcellular location">
    <subcellularLocation>
        <location evidence="1">Cell membrane</location>
        <topology evidence="1">Single-pass type II membrane protein</topology>
    </subcellularLocation>
    <subcellularLocation>
        <location evidence="3">Endoplasmic reticulum membrane</location>
        <topology evidence="3">Single-pass type II membrane protein</topology>
    </subcellularLocation>
    <subcellularLocation>
        <location evidence="2">Secreted</location>
        <location evidence="2">Extracellular exosome</location>
    </subcellularLocation>
</comment>
<evidence type="ECO:0000256" key="7">
    <source>
        <dbReference type="ARBA" id="ARBA00022525"/>
    </source>
</evidence>
<evidence type="ECO:0000256" key="8">
    <source>
        <dbReference type="ARBA" id="ARBA00022692"/>
    </source>
</evidence>
<feature type="compositionally biased region" description="Basic and acidic residues" evidence="12">
    <location>
        <begin position="216"/>
        <end position="227"/>
    </location>
</feature>
<comment type="similarity">
    <text evidence="4">Belongs to the TMEM98 family.</text>
</comment>
<evidence type="ECO:0000313" key="14">
    <source>
        <dbReference type="Proteomes" id="UP000046392"/>
    </source>
</evidence>
<feature type="region of interest" description="Disordered" evidence="12">
    <location>
        <begin position="248"/>
        <end position="267"/>
    </location>
</feature>
<dbReference type="GO" id="GO:0005886">
    <property type="term" value="C:plasma membrane"/>
    <property type="evidence" value="ECO:0007669"/>
    <property type="project" value="UniProtKB-SubCell"/>
</dbReference>
<dbReference type="Proteomes" id="UP000046392">
    <property type="component" value="Unplaced"/>
</dbReference>
<dbReference type="WBParaSite" id="SPAL_0000842000.1">
    <property type="protein sequence ID" value="SPAL_0000842000.1"/>
    <property type="gene ID" value="SPAL_0000842000"/>
</dbReference>
<evidence type="ECO:0000256" key="10">
    <source>
        <dbReference type="ARBA" id="ARBA00022989"/>
    </source>
</evidence>
<evidence type="ECO:0000256" key="13">
    <source>
        <dbReference type="SAM" id="Phobius"/>
    </source>
</evidence>
<dbReference type="GO" id="GO:0005789">
    <property type="term" value="C:endoplasmic reticulum membrane"/>
    <property type="evidence" value="ECO:0007669"/>
    <property type="project" value="UniProtKB-SubCell"/>
</dbReference>
<keyword evidence="14" id="KW-1185">Reference proteome</keyword>
<dbReference type="GO" id="GO:0005576">
    <property type="term" value="C:extracellular region"/>
    <property type="evidence" value="ECO:0007669"/>
    <property type="project" value="UniProtKB-SubCell"/>
</dbReference>
<keyword evidence="10 13" id="KW-1133">Transmembrane helix</keyword>
<dbReference type="PANTHER" id="PTHR32510">
    <property type="entry name" value="TRANSMEMBRANE PROTEIN 98"/>
    <property type="match status" value="1"/>
</dbReference>
<evidence type="ECO:0000313" key="15">
    <source>
        <dbReference type="WBParaSite" id="SPAL_0000842000.1"/>
    </source>
</evidence>
<evidence type="ECO:0000256" key="5">
    <source>
        <dbReference type="ARBA" id="ARBA00014380"/>
    </source>
</evidence>
<evidence type="ECO:0000256" key="4">
    <source>
        <dbReference type="ARBA" id="ARBA00011024"/>
    </source>
</evidence>
<evidence type="ECO:0000256" key="6">
    <source>
        <dbReference type="ARBA" id="ARBA00022475"/>
    </source>
</evidence>
<accession>A0A0N5BRB9</accession>
<organism evidence="14 15">
    <name type="scientific">Strongyloides papillosus</name>
    <name type="common">Intestinal threadworm</name>
    <dbReference type="NCBI Taxonomy" id="174720"/>
    <lineage>
        <taxon>Eukaryota</taxon>
        <taxon>Metazoa</taxon>
        <taxon>Ecdysozoa</taxon>
        <taxon>Nematoda</taxon>
        <taxon>Chromadorea</taxon>
        <taxon>Rhabditida</taxon>
        <taxon>Tylenchina</taxon>
        <taxon>Panagrolaimomorpha</taxon>
        <taxon>Strongyloidoidea</taxon>
        <taxon>Strongyloididae</taxon>
        <taxon>Strongyloides</taxon>
    </lineage>
</organism>
<keyword evidence="6" id="KW-1003">Cell membrane</keyword>
<evidence type="ECO:0000256" key="3">
    <source>
        <dbReference type="ARBA" id="ARBA00004648"/>
    </source>
</evidence>
<evidence type="ECO:0000256" key="12">
    <source>
        <dbReference type="SAM" id="MobiDB-lite"/>
    </source>
</evidence>
<proteinExistence type="inferred from homology"/>
<feature type="transmembrane region" description="Helical" evidence="13">
    <location>
        <begin position="6"/>
        <end position="27"/>
    </location>
</feature>
<keyword evidence="8 13" id="KW-0812">Transmembrane</keyword>
<evidence type="ECO:0000256" key="9">
    <source>
        <dbReference type="ARBA" id="ARBA00022824"/>
    </source>
</evidence>
<feature type="region of interest" description="Disordered" evidence="12">
    <location>
        <begin position="216"/>
        <end position="238"/>
    </location>
</feature>
<evidence type="ECO:0000256" key="11">
    <source>
        <dbReference type="ARBA" id="ARBA00023136"/>
    </source>
</evidence>
<dbReference type="PANTHER" id="PTHR32510:SF3">
    <property type="entry name" value="TRANSMEMBRANE PROTEIN 98"/>
    <property type="match status" value="1"/>
</dbReference>
<evidence type="ECO:0000256" key="2">
    <source>
        <dbReference type="ARBA" id="ARBA00004550"/>
    </source>
</evidence>
<keyword evidence="11 13" id="KW-0472">Membrane</keyword>
<sequence length="267" mass="29993">MDPAVALALIVLAVVFLISFSILVVMCKSRYQYKRFLKSKRNGFNKLNQDNWDEMIQLSPLISQALDNNPWLGDATGILQHCVSILRLCHQLTETLSKVPSNELLPMYSDSISTSTQRILRDFDYFLKTLGQKNADLAVIEARACALVSSSFALTIPFSLMFPKSKDSCNAFITEMENHINVLKSFVKYADERNEALIISTAESEMVRNDYDNTIKEEGKDDEDKASPDLSANDNETTEIDIIVTEIPIPPDEGSKIEEKVSNSIIK</sequence>
<dbReference type="InterPro" id="IPR029668">
    <property type="entry name" value="TMEM98"/>
</dbReference>
<keyword evidence="7" id="KW-0964">Secreted</keyword>
<evidence type="ECO:0000256" key="1">
    <source>
        <dbReference type="ARBA" id="ARBA00004401"/>
    </source>
</evidence>
<name>A0A0N5BRB9_STREA</name>
<keyword evidence="9" id="KW-0256">Endoplasmic reticulum</keyword>
<protein>
    <recommendedName>
        <fullName evidence="5">Transmembrane protein 98</fullName>
    </recommendedName>
</protein>
<dbReference type="AlphaFoldDB" id="A0A0N5BRB9"/>
<reference evidence="15" key="1">
    <citation type="submission" date="2017-02" db="UniProtKB">
        <authorList>
            <consortium name="WormBaseParasite"/>
        </authorList>
    </citation>
    <scope>IDENTIFICATION</scope>
</reference>